<dbReference type="SUPFAM" id="SSF52540">
    <property type="entry name" value="P-loop containing nucleoside triphosphate hydrolases"/>
    <property type="match status" value="1"/>
</dbReference>
<name>A0A9N8L0C9_CHRIL</name>
<dbReference type="GO" id="GO:0005634">
    <property type="term" value="C:nucleus"/>
    <property type="evidence" value="ECO:0007669"/>
    <property type="project" value="UniProtKB-SubCell"/>
</dbReference>
<feature type="domain" description="SMC hinge" evidence="14">
    <location>
        <begin position="603"/>
        <end position="719"/>
    </location>
</feature>
<evidence type="ECO:0000256" key="3">
    <source>
        <dbReference type="ARBA" id="ARBA00022618"/>
    </source>
</evidence>
<dbReference type="InterPro" id="IPR027417">
    <property type="entry name" value="P-loop_NTPase"/>
</dbReference>
<dbReference type="Gene3D" id="3.40.50.300">
    <property type="entry name" value="P-loop containing nucleotide triphosphate hydrolases"/>
    <property type="match status" value="2"/>
</dbReference>
<reference evidence="15" key="1">
    <citation type="submission" date="2021-12" db="EMBL/GenBank/DDBJ databases">
        <authorList>
            <person name="King R."/>
        </authorList>
    </citation>
    <scope>NUCLEOTIDE SEQUENCE</scope>
</reference>
<feature type="region of interest" description="Disordered" evidence="13">
    <location>
        <begin position="1"/>
        <end position="38"/>
    </location>
</feature>
<sequence length="1290" mass="146773">MHAAKKKRREEEPMEVDAPNGGLSNDDQESGIIGDIDHISDDEEGGVRIGDIYIPPAPKPALTFETNGPRLIITHIINQNFKSYAGEQALGPFHKSFTAIIGPNGSGKSNVIDSMLFVFGYRASKIRSKKISVLIHSSSKYPNINSASVAVHFSKIIDGEGENEFTIVPNTEIVISRTAFRDNSSYYCLNGRRVHFKEVAHTLRSQGIDLDHNRFLILQGEVEQISMMKPKAVNDNEAGMLEYLEDIIGTSRYKEPLEKIAVKVEEYSEMRKEKLNRVRLVESEKQKLEPAMHEAVNLMNLTNNAIRTRNMLLQKYIFETKKIIVSKESDMAELRETLASIDERLNALKEELEGKTAILRAGTQQYDELRTQKEAVQEKMQICKRKTVTTQADLSQSNKKKKNLELLLEQEKGKLIEFEMIPNKNRQEIEDCERLLVKHRESKEKLEHELQTVVANVRTKTQGLQETKDRLQAQLIDLKKIVDEANNRFRLSESELKIYVSTEEKEAQKLEKMKEAYIRAKEALDEKQPLLNELSTSLPKDERNLQEILKKLQSLKNAEFQVLNEANTLRSQLEESRQAMSANRSRGRVLDSLMREKNNGRLPGIYGRLGDLGAIDTRYDVAISTCCGALDNIVVDNVETAQACVEFLKRNGVGRATFIALDKQEHLRQTYERRTSYPENAPRLFDLVRVRDNRVLPAFYYALRDTLVANDLEQASRIAYGRTRYRVVTLKGDVIEIAGTMSGGGKTMMRGRMSSSVQQDTSEQDPAVIRANETKLEQLEERLTELRNEQLELEDASAMLQRTTRESKLTLNKLKVEIQSLIEQIPIMKAQIKQQEARVKASKTDARQKANLEAAVASAQEDLETARHDAGEVEKEVQGVDAQISAVAGGKVKDLQTKVDDLAKKIEKIINEITKLKVAINSSIRNANKSKDTINQMELDYRDTERNLENLNNQKKQLTIETAQLTRALEELDEQLNEGADEYKDLKKEIARLQSNENRIKAERLEAKNAVTKMEKTIQDCQAKLPLWDRDLRSLVLENPGIEGVPGMEPVEPLAEHTAEELEDAQVEELRNRLTAQKQRLGDKKPNIQAIQDFKAKEELYLRRAAELDEITERRNEMRTLFDNLRKKRTTDFLSGFNTITAKLKEMYQMITLGGDAELELVDSLDPFTEGIIFSVRPPNKSWKNISNLSGGEKTLSSLALVFALHYYKPTPLYVMDEIDAALDFKNVSIVANYIKERTKNAQFIIISLRYNMFEVSHRLVGIYKTEDCTKSVAVENRLPIVFPLDETGA</sequence>
<dbReference type="GO" id="GO:0007076">
    <property type="term" value="P:mitotic chromosome condensation"/>
    <property type="evidence" value="ECO:0007669"/>
    <property type="project" value="TreeGrafter"/>
</dbReference>
<proteinExistence type="inferred from homology"/>
<keyword evidence="3" id="KW-0132">Cell division</keyword>
<dbReference type="EMBL" id="LR824028">
    <property type="protein sequence ID" value="CAD0205838.1"/>
    <property type="molecule type" value="Genomic_DNA"/>
</dbReference>
<evidence type="ECO:0000256" key="5">
    <source>
        <dbReference type="ARBA" id="ARBA00022776"/>
    </source>
</evidence>
<keyword evidence="5" id="KW-0498">Mitosis</keyword>
<evidence type="ECO:0000313" key="15">
    <source>
        <dbReference type="EMBL" id="CAD0205838.1"/>
    </source>
</evidence>
<feature type="coiled-coil region" evidence="12">
    <location>
        <begin position="324"/>
        <end position="583"/>
    </location>
</feature>
<dbReference type="PIRSF" id="PIRSF005719">
    <property type="entry name" value="SMC"/>
    <property type="match status" value="1"/>
</dbReference>
<dbReference type="Gene3D" id="3.30.70.1620">
    <property type="match status" value="1"/>
</dbReference>
<dbReference type="InterPro" id="IPR036277">
    <property type="entry name" value="SMC_hinge_sf"/>
</dbReference>
<dbReference type="GO" id="GO:0000796">
    <property type="term" value="C:condensin complex"/>
    <property type="evidence" value="ECO:0007669"/>
    <property type="project" value="TreeGrafter"/>
</dbReference>
<dbReference type="Proteomes" id="UP001154114">
    <property type="component" value="Chromosome 25"/>
</dbReference>
<dbReference type="GO" id="GO:0051301">
    <property type="term" value="P:cell division"/>
    <property type="evidence" value="ECO:0007669"/>
    <property type="project" value="UniProtKB-KW"/>
</dbReference>
<evidence type="ECO:0000256" key="4">
    <source>
        <dbReference type="ARBA" id="ARBA00022741"/>
    </source>
</evidence>
<evidence type="ECO:0000313" key="16">
    <source>
        <dbReference type="Proteomes" id="UP001154114"/>
    </source>
</evidence>
<dbReference type="InterPro" id="IPR010935">
    <property type="entry name" value="SMC_hinge"/>
</dbReference>
<keyword evidence="16" id="KW-1185">Reference proteome</keyword>
<evidence type="ECO:0000256" key="7">
    <source>
        <dbReference type="ARBA" id="ARBA00023054"/>
    </source>
</evidence>
<evidence type="ECO:0000256" key="6">
    <source>
        <dbReference type="ARBA" id="ARBA00022840"/>
    </source>
</evidence>
<accession>A0A9N8L0C9</accession>
<evidence type="ECO:0000256" key="13">
    <source>
        <dbReference type="SAM" id="MobiDB-lite"/>
    </source>
</evidence>
<gene>
    <name evidence="15" type="ORF">CINC_LOCUS8136</name>
</gene>
<dbReference type="InterPro" id="IPR003395">
    <property type="entry name" value="RecF/RecN/SMC_N"/>
</dbReference>
<dbReference type="Gene3D" id="1.20.1060.20">
    <property type="match status" value="1"/>
</dbReference>
<dbReference type="GO" id="GO:0016887">
    <property type="term" value="F:ATP hydrolysis activity"/>
    <property type="evidence" value="ECO:0007669"/>
    <property type="project" value="InterPro"/>
</dbReference>
<dbReference type="OrthoDB" id="5575062at2759"/>
<keyword evidence="9 11" id="KW-0539">Nucleus</keyword>
<keyword evidence="6" id="KW-0067">ATP-binding</keyword>
<evidence type="ECO:0000256" key="1">
    <source>
        <dbReference type="ARBA" id="ARBA00004123"/>
    </source>
</evidence>
<comment type="subcellular location">
    <subcellularLocation>
        <location evidence="1 11">Nucleus</location>
    </subcellularLocation>
</comment>
<keyword evidence="10" id="KW-0131">Cell cycle</keyword>
<dbReference type="FunFam" id="3.40.50.300:FF:000481">
    <property type="entry name" value="Structural maintenance of chromosomes 4"/>
    <property type="match status" value="1"/>
</dbReference>
<keyword evidence="7 12" id="KW-0175">Coiled coil</keyword>
<evidence type="ECO:0000256" key="11">
    <source>
        <dbReference type="PIRNR" id="PIRNR005719"/>
    </source>
</evidence>
<dbReference type="InterPro" id="IPR024704">
    <property type="entry name" value="SMC"/>
</dbReference>
<evidence type="ECO:0000256" key="12">
    <source>
        <dbReference type="SAM" id="Coils"/>
    </source>
</evidence>
<organism evidence="15 16">
    <name type="scientific">Chrysodeixis includens</name>
    <name type="common">Soybean looper</name>
    <name type="synonym">Pseudoplusia includens</name>
    <dbReference type="NCBI Taxonomy" id="689277"/>
    <lineage>
        <taxon>Eukaryota</taxon>
        <taxon>Metazoa</taxon>
        <taxon>Ecdysozoa</taxon>
        <taxon>Arthropoda</taxon>
        <taxon>Hexapoda</taxon>
        <taxon>Insecta</taxon>
        <taxon>Pterygota</taxon>
        <taxon>Neoptera</taxon>
        <taxon>Endopterygota</taxon>
        <taxon>Lepidoptera</taxon>
        <taxon>Glossata</taxon>
        <taxon>Ditrysia</taxon>
        <taxon>Noctuoidea</taxon>
        <taxon>Noctuidae</taxon>
        <taxon>Plusiinae</taxon>
        <taxon>Chrysodeixis</taxon>
    </lineage>
</organism>
<evidence type="ECO:0000256" key="8">
    <source>
        <dbReference type="ARBA" id="ARBA00023067"/>
    </source>
</evidence>
<evidence type="ECO:0000256" key="9">
    <source>
        <dbReference type="ARBA" id="ARBA00023242"/>
    </source>
</evidence>
<feature type="coiled-coil region" evidence="12">
    <location>
        <begin position="769"/>
        <end position="1024"/>
    </location>
</feature>
<evidence type="ECO:0000259" key="14">
    <source>
        <dbReference type="SMART" id="SM00968"/>
    </source>
</evidence>
<dbReference type="FunFam" id="3.40.50.300:FF:000585">
    <property type="entry name" value="Structural maintenance of chromosomes 4"/>
    <property type="match status" value="1"/>
</dbReference>
<protein>
    <recommendedName>
        <fullName evidence="11">Structural maintenance of chromosomes protein</fullName>
    </recommendedName>
</protein>
<dbReference type="Pfam" id="PF02463">
    <property type="entry name" value="SMC_N"/>
    <property type="match status" value="2"/>
</dbReference>
<comment type="similarity">
    <text evidence="2">Belongs to the SMC family. SMC4 subfamily.</text>
</comment>
<keyword evidence="8" id="KW-0226">DNA condensation</keyword>
<evidence type="ECO:0000256" key="10">
    <source>
        <dbReference type="ARBA" id="ARBA00023306"/>
    </source>
</evidence>
<dbReference type="PANTHER" id="PTHR18937:SF172">
    <property type="entry name" value="STRUCTURAL MAINTENANCE OF CHROMOSOMES PROTEIN"/>
    <property type="match status" value="1"/>
</dbReference>
<dbReference type="Pfam" id="PF06470">
    <property type="entry name" value="SMC_hinge"/>
    <property type="match status" value="1"/>
</dbReference>
<dbReference type="FunFam" id="1.20.1060.20:FF:000003">
    <property type="entry name" value="Structural maintenance of chromosomes 4"/>
    <property type="match status" value="1"/>
</dbReference>
<dbReference type="SUPFAM" id="SSF75553">
    <property type="entry name" value="Smc hinge domain"/>
    <property type="match status" value="1"/>
</dbReference>
<dbReference type="PANTHER" id="PTHR18937">
    <property type="entry name" value="STRUCTURAL MAINTENANCE OF CHROMOSOMES SMC FAMILY MEMBER"/>
    <property type="match status" value="1"/>
</dbReference>
<keyword evidence="4" id="KW-0547">Nucleotide-binding</keyword>
<dbReference type="SMART" id="SM00968">
    <property type="entry name" value="SMC_hinge"/>
    <property type="match status" value="1"/>
</dbReference>
<dbReference type="GO" id="GO:0005524">
    <property type="term" value="F:ATP binding"/>
    <property type="evidence" value="ECO:0007669"/>
    <property type="project" value="UniProtKB-KW"/>
</dbReference>
<evidence type="ECO:0000256" key="2">
    <source>
        <dbReference type="ARBA" id="ARBA00006005"/>
    </source>
</evidence>